<dbReference type="Proteomes" id="UP001176940">
    <property type="component" value="Unassembled WGS sequence"/>
</dbReference>
<evidence type="ECO:0000313" key="2">
    <source>
        <dbReference type="Proteomes" id="UP001176940"/>
    </source>
</evidence>
<gene>
    <name evidence="1" type="ORF">RIMI_LOCUS3086733</name>
</gene>
<dbReference type="InterPro" id="IPR029055">
    <property type="entry name" value="Ntn_hydrolases_N"/>
</dbReference>
<dbReference type="EMBL" id="CAUEEQ010004514">
    <property type="protein sequence ID" value="CAJ0927664.1"/>
    <property type="molecule type" value="Genomic_DNA"/>
</dbReference>
<reference evidence="1" key="1">
    <citation type="submission" date="2023-07" db="EMBL/GenBank/DDBJ databases">
        <authorList>
            <person name="Stuckert A."/>
        </authorList>
    </citation>
    <scope>NUCLEOTIDE SEQUENCE</scope>
</reference>
<dbReference type="Pfam" id="PF00227">
    <property type="entry name" value="Proteasome"/>
    <property type="match status" value="1"/>
</dbReference>
<keyword evidence="2" id="KW-1185">Reference proteome</keyword>
<comment type="caution">
    <text evidence="1">The sequence shown here is derived from an EMBL/GenBank/DDBJ whole genome shotgun (WGS) entry which is preliminary data.</text>
</comment>
<sequence length="240" mass="26065">MRRAEIPTLAFNALHNGGSGCISPAHPLPHCEHVYNVTVSLQTPYHVNMLLAGYDEHDGPSLYYMDYLASLAKAPFAAHGYGAPTSLSASLTATTSQVHFIEHYIHDVHQSFLCLHSGFIVDLTREEAVELLKKCIAERRARTNHVTAPSDLSVTAEDRAALERGKVTIAQRSPSPIYSPGPGAAQSLIPDTAASSFTERSPLPLITLKKRFILSLPSFTVRVIDKDGIHDLESIPASSV</sequence>
<dbReference type="PROSITE" id="PS51257">
    <property type="entry name" value="PROKAR_LIPOPROTEIN"/>
    <property type="match status" value="1"/>
</dbReference>
<organism evidence="1 2">
    <name type="scientific">Ranitomeya imitator</name>
    <name type="common">mimic poison frog</name>
    <dbReference type="NCBI Taxonomy" id="111125"/>
    <lineage>
        <taxon>Eukaryota</taxon>
        <taxon>Metazoa</taxon>
        <taxon>Chordata</taxon>
        <taxon>Craniata</taxon>
        <taxon>Vertebrata</taxon>
        <taxon>Euteleostomi</taxon>
        <taxon>Amphibia</taxon>
        <taxon>Batrachia</taxon>
        <taxon>Anura</taxon>
        <taxon>Neobatrachia</taxon>
        <taxon>Hyloidea</taxon>
        <taxon>Dendrobatidae</taxon>
        <taxon>Dendrobatinae</taxon>
        <taxon>Ranitomeya</taxon>
    </lineage>
</organism>
<protein>
    <submittedName>
        <fullName evidence="1">Uncharacterized protein</fullName>
    </submittedName>
</protein>
<name>A0ABN9KZ22_9NEOB</name>
<proteinExistence type="predicted"/>
<dbReference type="Gene3D" id="3.60.20.10">
    <property type="entry name" value="Glutamine Phosphoribosylpyrophosphate, subunit 1, domain 1"/>
    <property type="match status" value="1"/>
</dbReference>
<dbReference type="SUPFAM" id="SSF56235">
    <property type="entry name" value="N-terminal nucleophile aminohydrolases (Ntn hydrolases)"/>
    <property type="match status" value="1"/>
</dbReference>
<evidence type="ECO:0000313" key="1">
    <source>
        <dbReference type="EMBL" id="CAJ0927664.1"/>
    </source>
</evidence>
<accession>A0ABN9KZ22</accession>
<dbReference type="InterPro" id="IPR001353">
    <property type="entry name" value="Proteasome_sua/b"/>
</dbReference>